<evidence type="ECO:0000256" key="1">
    <source>
        <dbReference type="ARBA" id="ARBA00022490"/>
    </source>
</evidence>
<evidence type="ECO:0000259" key="3">
    <source>
        <dbReference type="Pfam" id="PF02403"/>
    </source>
</evidence>
<dbReference type="InterPro" id="IPR042103">
    <property type="entry name" value="SerRS_1_N_sf"/>
</dbReference>
<reference evidence="4" key="1">
    <citation type="submission" date="2020-04" db="EMBL/GenBank/DDBJ databases">
        <title>Deep metagenomics examines the oral microbiome during advanced dental caries in children, revealing novel taxa and co-occurrences with host molecules.</title>
        <authorList>
            <person name="Baker J.L."/>
            <person name="Morton J.T."/>
            <person name="Dinis M."/>
            <person name="Alvarez R."/>
            <person name="Tran N.C."/>
            <person name="Knight R."/>
            <person name="Edlund A."/>
        </authorList>
    </citation>
    <scope>NUCLEOTIDE SEQUENCE</scope>
    <source>
        <strain evidence="4">JCVI_24_bin.8</strain>
    </source>
</reference>
<feature type="non-terminal residue" evidence="4">
    <location>
        <position position="70"/>
    </location>
</feature>
<accession>A0A930EER7</accession>
<dbReference type="InterPro" id="IPR010978">
    <property type="entry name" value="tRNA-bd_arm"/>
</dbReference>
<evidence type="ECO:0000256" key="2">
    <source>
        <dbReference type="SAM" id="Coils"/>
    </source>
</evidence>
<sequence>MLDVKRVRENFESVKADVERRGKGDFGIDNVLKFDTKRRELLAEVEQLKNKQNTVSREVPKLKKEGKDTS</sequence>
<proteinExistence type="predicted"/>
<protein>
    <submittedName>
        <fullName evidence="4">Serine--tRNA ligase</fullName>
    </submittedName>
</protein>
<dbReference type="Pfam" id="PF02403">
    <property type="entry name" value="Seryl_tRNA_N"/>
    <property type="match status" value="1"/>
</dbReference>
<name>A0A930EER7_9FIRM</name>
<feature type="coiled-coil region" evidence="2">
    <location>
        <begin position="31"/>
        <end position="65"/>
    </location>
</feature>
<comment type="caution">
    <text evidence="4">The sequence shown here is derived from an EMBL/GenBank/DDBJ whole genome shotgun (WGS) entry which is preliminary data.</text>
</comment>
<keyword evidence="4" id="KW-0436">Ligase</keyword>
<feature type="domain" description="Serine-tRNA synthetase type1 N-terminal" evidence="3">
    <location>
        <begin position="1"/>
        <end position="69"/>
    </location>
</feature>
<keyword evidence="1" id="KW-0963">Cytoplasm</keyword>
<dbReference type="GO" id="GO:0000166">
    <property type="term" value="F:nucleotide binding"/>
    <property type="evidence" value="ECO:0007669"/>
    <property type="project" value="InterPro"/>
</dbReference>
<keyword evidence="2" id="KW-0175">Coiled coil</keyword>
<dbReference type="Proteomes" id="UP000722050">
    <property type="component" value="Unassembled WGS sequence"/>
</dbReference>
<organism evidence="4 5">
    <name type="scientific">Mogibacterium diversum</name>
    <dbReference type="NCBI Taxonomy" id="114527"/>
    <lineage>
        <taxon>Bacteria</taxon>
        <taxon>Bacillati</taxon>
        <taxon>Bacillota</taxon>
        <taxon>Clostridia</taxon>
        <taxon>Peptostreptococcales</taxon>
        <taxon>Anaerovoracaceae</taxon>
        <taxon>Mogibacterium</taxon>
    </lineage>
</organism>
<dbReference type="Gene3D" id="1.10.287.40">
    <property type="entry name" value="Serine-tRNA synthetase, tRNA binding domain"/>
    <property type="match status" value="1"/>
</dbReference>
<dbReference type="AlphaFoldDB" id="A0A930EER7"/>
<evidence type="ECO:0000313" key="4">
    <source>
        <dbReference type="EMBL" id="MBF1352870.1"/>
    </source>
</evidence>
<gene>
    <name evidence="4" type="ORF">HXM71_07135</name>
</gene>
<dbReference type="InterPro" id="IPR015866">
    <property type="entry name" value="Ser-tRNA-synth_1_N"/>
</dbReference>
<dbReference type="SUPFAM" id="SSF46589">
    <property type="entry name" value="tRNA-binding arm"/>
    <property type="match status" value="1"/>
</dbReference>
<dbReference type="GO" id="GO:0016874">
    <property type="term" value="F:ligase activity"/>
    <property type="evidence" value="ECO:0007669"/>
    <property type="project" value="UniProtKB-KW"/>
</dbReference>
<evidence type="ECO:0000313" key="5">
    <source>
        <dbReference type="Proteomes" id="UP000722050"/>
    </source>
</evidence>
<dbReference type="EMBL" id="JABZQH010000312">
    <property type="protein sequence ID" value="MBF1352870.1"/>
    <property type="molecule type" value="Genomic_DNA"/>
</dbReference>